<dbReference type="Proteomes" id="UP000027075">
    <property type="component" value="Plasmid HMPLAS2"/>
</dbReference>
<dbReference type="InterPro" id="IPR004380">
    <property type="entry name" value="Asp_race"/>
</dbReference>
<dbReference type="Gene3D" id="3.40.50.1860">
    <property type="match status" value="2"/>
</dbReference>
<comment type="similarity">
    <text evidence="1">Belongs to the aspartate/glutamate racemases family.</text>
</comment>
<protein>
    <submittedName>
        <fullName evidence="3">Aspartate racemase</fullName>
    </submittedName>
</protein>
<accession>A0A059TZ02</accession>
<reference evidence="3 4" key="1">
    <citation type="submission" date="2014-04" db="EMBL/GenBank/DDBJ databases">
        <title>Transcriptional profiles of Haloferax mediterranei on the basis of nitrogen availability.</title>
        <authorList>
            <person name="Bautista V."/>
        </authorList>
    </citation>
    <scope>NUCLEOTIDE SEQUENCE [LARGE SCALE GENOMIC DNA]</scope>
    <source>
        <strain evidence="4">ATCC 33500 / DSM 1411 / JCM 8866 / NBRC 14739 / NCIMB 2177 / R-4</strain>
        <plasmid evidence="4">Plasmid HMPLAS2</plasmid>
    </source>
</reference>
<sequence length="254" mass="27807">MNCMSGLHRDEPRTIGILGGMSSQSTVEYYRLIDDTINDIHGGHYTGDIVIRSVNFADIEGFIQAERWDEAGAYLAEAAHDLEAGGADFVLLATNTMHKVAPSIVDALSVPLVHIVDVAADAIRAAGIDTVGVLGTQATMQGDFYRDRFADHGIDIVVPDRQHRPEVDRIIFEELTKGEIRDESRDYYLEVIDNLVAQGAEGIVLGCTEIELLVDQSDRPETPLFDTTALHVERAVEYSLSADAEVRSVSGNCF</sequence>
<dbReference type="NCBIfam" id="TIGR00035">
    <property type="entry name" value="asp_race"/>
    <property type="match status" value="1"/>
</dbReference>
<dbReference type="InterPro" id="IPR001920">
    <property type="entry name" value="Asp/Glu_race"/>
</dbReference>
<keyword evidence="3" id="KW-0614">Plasmid</keyword>
<gene>
    <name evidence="3" type="ORF">BM92_18935</name>
</gene>
<organism evidence="3 4">
    <name type="scientific">Haloferax mediterranei (strain ATCC 33500 / DSM 1411 / JCM 8866 / NBRC 14739 / NCIMB 2177 / R-4)</name>
    <name type="common">Halobacterium mediterranei</name>
    <dbReference type="NCBI Taxonomy" id="523841"/>
    <lineage>
        <taxon>Archaea</taxon>
        <taxon>Methanobacteriati</taxon>
        <taxon>Methanobacteriota</taxon>
        <taxon>Stenosarchaea group</taxon>
        <taxon>Halobacteria</taxon>
        <taxon>Halobacteriales</taxon>
        <taxon>Haloferacaceae</taxon>
        <taxon>Haloferax</taxon>
    </lineage>
</organism>
<dbReference type="AlphaFoldDB" id="A0A059TZ02"/>
<geneLocation type="plasmid" evidence="3 4">
    <name>HMPLAS2</name>
</geneLocation>
<dbReference type="InterPro" id="IPR015942">
    <property type="entry name" value="Asp/Glu/hydantoin_racemase"/>
</dbReference>
<evidence type="ECO:0000256" key="1">
    <source>
        <dbReference type="ARBA" id="ARBA00007847"/>
    </source>
</evidence>
<dbReference type="SUPFAM" id="SSF53681">
    <property type="entry name" value="Aspartate/glutamate racemase"/>
    <property type="match status" value="2"/>
</dbReference>
<evidence type="ECO:0000313" key="3">
    <source>
        <dbReference type="EMBL" id="AHZ24277.1"/>
    </source>
</evidence>
<evidence type="ECO:0000256" key="2">
    <source>
        <dbReference type="ARBA" id="ARBA00023235"/>
    </source>
</evidence>
<dbReference type="Pfam" id="PF01177">
    <property type="entry name" value="Asp_Glu_race"/>
    <property type="match status" value="1"/>
</dbReference>
<name>A0A059TZ02_HALMT</name>
<dbReference type="EMBL" id="CP007553">
    <property type="protein sequence ID" value="AHZ24277.1"/>
    <property type="molecule type" value="Genomic_DNA"/>
</dbReference>
<dbReference type="GO" id="GO:0047661">
    <property type="term" value="F:amino-acid racemase activity"/>
    <property type="evidence" value="ECO:0007669"/>
    <property type="project" value="InterPro"/>
</dbReference>
<proteinExistence type="inferred from homology"/>
<dbReference type="PANTHER" id="PTHR21198">
    <property type="entry name" value="GLUTAMATE RACEMASE"/>
    <property type="match status" value="1"/>
</dbReference>
<evidence type="ECO:0000313" key="4">
    <source>
        <dbReference type="Proteomes" id="UP000027075"/>
    </source>
</evidence>
<dbReference type="PANTHER" id="PTHR21198:SF7">
    <property type="entry name" value="ASPARTATE-GLUTAMATE RACEMASE FAMILY"/>
    <property type="match status" value="1"/>
</dbReference>
<keyword evidence="2" id="KW-0413">Isomerase</keyword>